<name>A0A4Q9GYN1_9BURK</name>
<dbReference type="PANTHER" id="PTHR43812:SF2">
    <property type="entry name" value="FLAVIN REDUCTASE LIKE DOMAIN-CONTAINING PROTEIN"/>
    <property type="match status" value="1"/>
</dbReference>
<proteinExistence type="predicted"/>
<keyword evidence="3" id="KW-1185">Reference proteome</keyword>
<dbReference type="InterPro" id="IPR002563">
    <property type="entry name" value="Flavin_Rdtase-like_dom"/>
</dbReference>
<feature type="domain" description="Flavin reductase like" evidence="1">
    <location>
        <begin position="29"/>
        <end position="182"/>
    </location>
</feature>
<dbReference type="AlphaFoldDB" id="A0A4Q9GYN1"/>
<dbReference type="GO" id="GO:0010181">
    <property type="term" value="F:FMN binding"/>
    <property type="evidence" value="ECO:0007669"/>
    <property type="project" value="InterPro"/>
</dbReference>
<accession>A0A4Q9GYN1</accession>
<comment type="caution">
    <text evidence="2">The sequence shown here is derived from an EMBL/GenBank/DDBJ whole genome shotgun (WGS) entry which is preliminary data.</text>
</comment>
<dbReference type="InterPro" id="IPR012349">
    <property type="entry name" value="Split_barrel_FMN-bd"/>
</dbReference>
<protein>
    <submittedName>
        <fullName evidence="2">Flavin reductase family protein</fullName>
    </submittedName>
</protein>
<dbReference type="Proteomes" id="UP000292120">
    <property type="component" value="Unassembled WGS sequence"/>
</dbReference>
<reference evidence="2 3" key="1">
    <citation type="submission" date="2019-02" db="EMBL/GenBank/DDBJ databases">
        <title>Aquabacterium sp. strain KMB7.</title>
        <authorList>
            <person name="Chen W.-M."/>
        </authorList>
    </citation>
    <scope>NUCLEOTIDE SEQUENCE [LARGE SCALE GENOMIC DNA]</scope>
    <source>
        <strain evidence="2 3">KMB7</strain>
    </source>
</reference>
<organism evidence="2 3">
    <name type="scientific">Aquabacterium lacunae</name>
    <dbReference type="NCBI Taxonomy" id="2528630"/>
    <lineage>
        <taxon>Bacteria</taxon>
        <taxon>Pseudomonadati</taxon>
        <taxon>Pseudomonadota</taxon>
        <taxon>Betaproteobacteria</taxon>
        <taxon>Burkholderiales</taxon>
        <taxon>Aquabacterium</taxon>
    </lineage>
</organism>
<dbReference type="SMART" id="SM00903">
    <property type="entry name" value="Flavin_Reduct"/>
    <property type="match status" value="1"/>
</dbReference>
<dbReference type="PANTHER" id="PTHR43812">
    <property type="entry name" value="BLR2425 PROTEIN"/>
    <property type="match status" value="1"/>
</dbReference>
<dbReference type="SUPFAM" id="SSF50475">
    <property type="entry name" value="FMN-binding split barrel"/>
    <property type="match status" value="1"/>
</dbReference>
<gene>
    <name evidence="2" type="ORF">EYS42_07840</name>
</gene>
<dbReference type="RefSeq" id="WP_130967543.1">
    <property type="nucleotide sequence ID" value="NZ_SIXI01000003.1"/>
</dbReference>
<dbReference type="Gene3D" id="2.30.110.10">
    <property type="entry name" value="Electron Transport, Fmn-binding Protein, Chain A"/>
    <property type="match status" value="1"/>
</dbReference>
<dbReference type="Pfam" id="PF01613">
    <property type="entry name" value="Flavin_Reduct"/>
    <property type="match status" value="1"/>
</dbReference>
<sequence>MSGVGAQASDWHVYEPRLGHGLAHDPFNAIVAPRPIGWIATHDGQGHHNLAPYSFCNAFNYVPPIVGFASLGRKDTLRNIERTGEFVWNVVSEPLAQAMNTSCAAVPPEVDEFALASLDWLPARHVQARRVALSPAQFECRVTQIVPLQTAQGDTLPTWLVLGEVVCVHLHRSTLADGRFHTLSAQPVLRGGGGGDYFTLSPGGHFHMSRPGST</sequence>
<dbReference type="EMBL" id="SIXI01000003">
    <property type="protein sequence ID" value="TBO31154.1"/>
    <property type="molecule type" value="Genomic_DNA"/>
</dbReference>
<evidence type="ECO:0000259" key="1">
    <source>
        <dbReference type="SMART" id="SM00903"/>
    </source>
</evidence>
<dbReference type="GO" id="GO:0016646">
    <property type="term" value="F:oxidoreductase activity, acting on the CH-NH group of donors, NAD or NADP as acceptor"/>
    <property type="evidence" value="ECO:0007669"/>
    <property type="project" value="UniProtKB-ARBA"/>
</dbReference>
<dbReference type="OrthoDB" id="9794638at2"/>
<evidence type="ECO:0000313" key="2">
    <source>
        <dbReference type="EMBL" id="TBO31154.1"/>
    </source>
</evidence>
<evidence type="ECO:0000313" key="3">
    <source>
        <dbReference type="Proteomes" id="UP000292120"/>
    </source>
</evidence>